<dbReference type="Proteomes" id="UP000580568">
    <property type="component" value="Unassembled WGS sequence"/>
</dbReference>
<dbReference type="PANTHER" id="PTHR34975:SF2">
    <property type="entry name" value="SPORE GERMINATION PROTEIN A2"/>
    <property type="match status" value="1"/>
</dbReference>
<evidence type="ECO:0000256" key="1">
    <source>
        <dbReference type="ARBA" id="ARBA00004141"/>
    </source>
</evidence>
<keyword evidence="4" id="KW-0309">Germination</keyword>
<evidence type="ECO:0000256" key="7">
    <source>
        <dbReference type="ARBA" id="ARBA00023136"/>
    </source>
</evidence>
<sequence>MKAKISRLQYFFMIPNLIYGKAIGITSGIVVRKVGGDAWSAMLIGFLIGTLIVMLTSIIAIRLGEESIVQFTRKAMGPRSSYLLGIILGIYFAVAFTISSNVLMLHLKEYLLPQTPFLMLCIVYIALCTYGALLGIEVIIRFSFFGFIMTMLINITMILGTFRDFRVQNLQPIFDRGILANIIASPYVFLDISMIILSILIIYPMLNNKQKITKITVWGTLLGIISVIIWPVFETGVLGADVMKQFVVVCMQQVRSAELTQYLPRYELIMVSFFVWGLFVQSVVMLYCSMYSFKQSTRVKKDPLILMPLAIVCVFITNYLGKDHNDYIKFLANIWTPVSVILGVGLPLVLAIIMILRRRKLQ</sequence>
<evidence type="ECO:0000256" key="2">
    <source>
        <dbReference type="ARBA" id="ARBA00007998"/>
    </source>
</evidence>
<feature type="transmembrane region" description="Helical" evidence="8">
    <location>
        <begin position="82"/>
        <end position="105"/>
    </location>
</feature>
<keyword evidence="7 8" id="KW-0472">Membrane</keyword>
<feature type="transmembrane region" description="Helical" evidence="8">
    <location>
        <begin position="268"/>
        <end position="292"/>
    </location>
</feature>
<keyword evidence="10" id="KW-1185">Reference proteome</keyword>
<feature type="transmembrane region" description="Helical" evidence="8">
    <location>
        <begin position="334"/>
        <end position="356"/>
    </location>
</feature>
<organism evidence="9 10">
    <name type="scientific">Clostridium fungisolvens</name>
    <dbReference type="NCBI Taxonomy" id="1604897"/>
    <lineage>
        <taxon>Bacteria</taxon>
        <taxon>Bacillati</taxon>
        <taxon>Bacillota</taxon>
        <taxon>Clostridia</taxon>
        <taxon>Eubacteriales</taxon>
        <taxon>Clostridiaceae</taxon>
        <taxon>Clostridium</taxon>
    </lineage>
</organism>
<feature type="transmembrane region" description="Helical" evidence="8">
    <location>
        <begin position="215"/>
        <end position="233"/>
    </location>
</feature>
<evidence type="ECO:0000256" key="5">
    <source>
        <dbReference type="ARBA" id="ARBA00022692"/>
    </source>
</evidence>
<dbReference type="EMBL" id="BLZR01000001">
    <property type="protein sequence ID" value="GFP74801.1"/>
    <property type="molecule type" value="Genomic_DNA"/>
</dbReference>
<protein>
    <submittedName>
        <fullName evidence="9">Uncharacterized protein</fullName>
    </submittedName>
</protein>
<feature type="transmembrane region" description="Helical" evidence="8">
    <location>
        <begin position="304"/>
        <end position="322"/>
    </location>
</feature>
<evidence type="ECO:0000256" key="4">
    <source>
        <dbReference type="ARBA" id="ARBA00022544"/>
    </source>
</evidence>
<dbReference type="RefSeq" id="WP_183276341.1">
    <property type="nucleotide sequence ID" value="NZ_BLZR01000001.1"/>
</dbReference>
<accession>A0A6V8SD92</accession>
<comment type="subcellular location">
    <subcellularLocation>
        <location evidence="1">Membrane</location>
        <topology evidence="1">Multi-pass membrane protein</topology>
    </subcellularLocation>
</comment>
<evidence type="ECO:0000256" key="6">
    <source>
        <dbReference type="ARBA" id="ARBA00022989"/>
    </source>
</evidence>
<feature type="transmembrane region" description="Helical" evidence="8">
    <location>
        <begin position="12"/>
        <end position="32"/>
    </location>
</feature>
<gene>
    <name evidence="9" type="ORF">bsdtw1_00861</name>
</gene>
<dbReference type="Gene3D" id="1.20.1740.10">
    <property type="entry name" value="Amino acid/polyamine transporter I"/>
    <property type="match status" value="1"/>
</dbReference>
<proteinExistence type="inferred from homology"/>
<evidence type="ECO:0000256" key="3">
    <source>
        <dbReference type="ARBA" id="ARBA00022448"/>
    </source>
</evidence>
<keyword evidence="3" id="KW-0813">Transport</keyword>
<evidence type="ECO:0000313" key="9">
    <source>
        <dbReference type="EMBL" id="GFP74801.1"/>
    </source>
</evidence>
<keyword evidence="5 8" id="KW-0812">Transmembrane</keyword>
<evidence type="ECO:0000313" key="10">
    <source>
        <dbReference type="Proteomes" id="UP000580568"/>
    </source>
</evidence>
<evidence type="ECO:0000256" key="8">
    <source>
        <dbReference type="SAM" id="Phobius"/>
    </source>
</evidence>
<reference evidence="9 10" key="1">
    <citation type="submission" date="2020-07" db="EMBL/GenBank/DDBJ databases">
        <title>A new beta-1,3-glucan-decomposing anaerobic bacterium isolated from anoxic soil subjected to biological soil disinfestation.</title>
        <authorList>
            <person name="Ueki A."/>
            <person name="Tonouchi A."/>
        </authorList>
    </citation>
    <scope>NUCLEOTIDE SEQUENCE [LARGE SCALE GENOMIC DNA]</scope>
    <source>
        <strain evidence="9 10">TW1</strain>
    </source>
</reference>
<name>A0A6V8SD92_9CLOT</name>
<feature type="transmembrane region" description="Helical" evidence="8">
    <location>
        <begin position="182"/>
        <end position="203"/>
    </location>
</feature>
<dbReference type="AlphaFoldDB" id="A0A6V8SD92"/>
<comment type="similarity">
    <text evidence="2">Belongs to the amino acid-polyamine-organocation (APC) superfamily. Spore germination protein (SGP) (TC 2.A.3.9) family.</text>
</comment>
<feature type="transmembrane region" description="Helical" evidence="8">
    <location>
        <begin position="142"/>
        <end position="162"/>
    </location>
</feature>
<dbReference type="Pfam" id="PF03845">
    <property type="entry name" value="Spore_permease"/>
    <property type="match status" value="1"/>
</dbReference>
<comment type="caution">
    <text evidence="9">The sequence shown here is derived from an EMBL/GenBank/DDBJ whole genome shotgun (WGS) entry which is preliminary data.</text>
</comment>
<dbReference type="GO" id="GO:0009847">
    <property type="term" value="P:spore germination"/>
    <property type="evidence" value="ECO:0007669"/>
    <property type="project" value="InterPro"/>
</dbReference>
<feature type="transmembrane region" description="Helical" evidence="8">
    <location>
        <begin position="38"/>
        <end position="61"/>
    </location>
</feature>
<dbReference type="InterPro" id="IPR004761">
    <property type="entry name" value="Spore_GerAB"/>
</dbReference>
<dbReference type="PANTHER" id="PTHR34975">
    <property type="entry name" value="SPORE GERMINATION PROTEIN A2"/>
    <property type="match status" value="1"/>
</dbReference>
<dbReference type="NCBIfam" id="TIGR00912">
    <property type="entry name" value="2A0309"/>
    <property type="match status" value="1"/>
</dbReference>
<dbReference type="GO" id="GO:0016020">
    <property type="term" value="C:membrane"/>
    <property type="evidence" value="ECO:0007669"/>
    <property type="project" value="UniProtKB-SubCell"/>
</dbReference>
<feature type="transmembrane region" description="Helical" evidence="8">
    <location>
        <begin position="117"/>
        <end position="135"/>
    </location>
</feature>
<keyword evidence="6 8" id="KW-1133">Transmembrane helix</keyword>